<comment type="caution">
    <text evidence="1">The sequence shown here is derived from an EMBL/GenBank/DDBJ whole genome shotgun (WGS) entry which is preliminary data.</text>
</comment>
<organism evidence="1 2">
    <name type="scientific">Methanobrevibacter filiformis</name>
    <dbReference type="NCBI Taxonomy" id="55758"/>
    <lineage>
        <taxon>Archaea</taxon>
        <taxon>Methanobacteriati</taxon>
        <taxon>Methanobacteriota</taxon>
        <taxon>Methanomada group</taxon>
        <taxon>Methanobacteria</taxon>
        <taxon>Methanobacteriales</taxon>
        <taxon>Methanobacteriaceae</taxon>
        <taxon>Methanobrevibacter</taxon>
    </lineage>
</organism>
<accession>A0A166EVC3</accession>
<sequence length="52" mass="6053">MIEKDVGIIQPKIKNLEKEGLIELKDGSKKNKIPHFIYDDISICLVLKHLFF</sequence>
<dbReference type="AlphaFoldDB" id="A0A166EVC3"/>
<dbReference type="EMBL" id="LWMT01000048">
    <property type="protein sequence ID" value="KZX17054.1"/>
    <property type="molecule type" value="Genomic_DNA"/>
</dbReference>
<proteinExistence type="predicted"/>
<keyword evidence="2" id="KW-1185">Reference proteome</keyword>
<dbReference type="STRING" id="55758.MBFIL_03880"/>
<evidence type="ECO:0000313" key="1">
    <source>
        <dbReference type="EMBL" id="KZX17054.1"/>
    </source>
</evidence>
<protein>
    <submittedName>
        <fullName evidence="1">Uncharacterized protein</fullName>
    </submittedName>
</protein>
<evidence type="ECO:0000313" key="2">
    <source>
        <dbReference type="Proteomes" id="UP000077066"/>
    </source>
</evidence>
<dbReference type="RefSeq" id="WP_157078617.1">
    <property type="nucleotide sequence ID" value="NZ_LWMT01000048.1"/>
</dbReference>
<gene>
    <name evidence="1" type="ORF">MBFIL_03880</name>
</gene>
<name>A0A166EVC3_9EURY</name>
<dbReference type="PATRIC" id="fig|55758.3.peg.431"/>
<dbReference type="Proteomes" id="UP000077066">
    <property type="component" value="Unassembled WGS sequence"/>
</dbReference>
<reference evidence="1 2" key="1">
    <citation type="submission" date="2016-04" db="EMBL/GenBank/DDBJ databases">
        <title>Genome sequence of Methanobrevibacter filiformis DSM 11501.</title>
        <authorList>
            <person name="Poehlein A."/>
            <person name="Seedorf H."/>
            <person name="Daniel R."/>
        </authorList>
    </citation>
    <scope>NUCLEOTIDE SEQUENCE [LARGE SCALE GENOMIC DNA]</scope>
    <source>
        <strain evidence="1 2">DSM 11501</strain>
    </source>
</reference>